<keyword evidence="2" id="KW-1185">Reference proteome</keyword>
<dbReference type="Proteomes" id="UP000708208">
    <property type="component" value="Unassembled WGS sequence"/>
</dbReference>
<reference evidence="1" key="1">
    <citation type="submission" date="2021-06" db="EMBL/GenBank/DDBJ databases">
        <authorList>
            <person name="Hodson N. C."/>
            <person name="Mongue J. A."/>
            <person name="Jaron S. K."/>
        </authorList>
    </citation>
    <scope>NUCLEOTIDE SEQUENCE</scope>
</reference>
<proteinExistence type="predicted"/>
<dbReference type="AlphaFoldDB" id="A0A8J2JNJ3"/>
<organism evidence="1 2">
    <name type="scientific">Allacma fusca</name>
    <dbReference type="NCBI Taxonomy" id="39272"/>
    <lineage>
        <taxon>Eukaryota</taxon>
        <taxon>Metazoa</taxon>
        <taxon>Ecdysozoa</taxon>
        <taxon>Arthropoda</taxon>
        <taxon>Hexapoda</taxon>
        <taxon>Collembola</taxon>
        <taxon>Symphypleona</taxon>
        <taxon>Sminthuridae</taxon>
        <taxon>Allacma</taxon>
    </lineage>
</organism>
<accession>A0A8J2JNJ3</accession>
<sequence length="18" mass="1989">MQMMSSVWEVAPYGGCNV</sequence>
<name>A0A8J2JNJ3_9HEXA</name>
<comment type="caution">
    <text evidence="1">The sequence shown here is derived from an EMBL/GenBank/DDBJ whole genome shotgun (WGS) entry which is preliminary data.</text>
</comment>
<evidence type="ECO:0000313" key="1">
    <source>
        <dbReference type="EMBL" id="CAG7717869.1"/>
    </source>
</evidence>
<evidence type="ECO:0000313" key="2">
    <source>
        <dbReference type="Proteomes" id="UP000708208"/>
    </source>
</evidence>
<feature type="non-terminal residue" evidence="1">
    <location>
        <position position="1"/>
    </location>
</feature>
<gene>
    <name evidence="1" type="ORF">AFUS01_LOCUS7303</name>
</gene>
<protein>
    <submittedName>
        <fullName evidence="1">Uncharacterized protein</fullName>
    </submittedName>
</protein>
<dbReference type="EMBL" id="CAJVCH010049271">
    <property type="protein sequence ID" value="CAG7717869.1"/>
    <property type="molecule type" value="Genomic_DNA"/>
</dbReference>